<dbReference type="PANTHER" id="PTHR43088:SF1">
    <property type="entry name" value="SUBUNIT OF PYRUVATE:FLAVODOXIN OXIDOREDUCTASE"/>
    <property type="match status" value="1"/>
</dbReference>
<evidence type="ECO:0000313" key="4">
    <source>
        <dbReference type="EMBL" id="MFD1532701.1"/>
    </source>
</evidence>
<gene>
    <name evidence="4" type="ORF">ACFSCY_25085</name>
</gene>
<dbReference type="InterPro" id="IPR033412">
    <property type="entry name" value="PFOR_II"/>
</dbReference>
<protein>
    <recommendedName>
        <fullName evidence="6">2-oxoglutarate ferredoxin oxidoreductase subunit alpha</fullName>
    </recommendedName>
</protein>
<dbReference type="Pfam" id="PF17147">
    <property type="entry name" value="PFOR_II"/>
    <property type="match status" value="1"/>
</dbReference>
<dbReference type="PANTHER" id="PTHR43088">
    <property type="entry name" value="SUBUNIT OF PYRUVATE:FLAVODOXIN OXIDOREDUCTASE-RELATED"/>
    <property type="match status" value="1"/>
</dbReference>
<dbReference type="SUPFAM" id="SSF52518">
    <property type="entry name" value="Thiamin diphosphate-binding fold (THDP-binding)"/>
    <property type="match status" value="1"/>
</dbReference>
<comment type="caution">
    <text evidence="4">The sequence shown here is derived from an EMBL/GenBank/DDBJ whole genome shotgun (WGS) entry which is preliminary data.</text>
</comment>
<evidence type="ECO:0008006" key="6">
    <source>
        <dbReference type="Google" id="ProtNLM"/>
    </source>
</evidence>
<evidence type="ECO:0000313" key="5">
    <source>
        <dbReference type="Proteomes" id="UP001597145"/>
    </source>
</evidence>
<proteinExistence type="predicted"/>
<keyword evidence="5" id="KW-1185">Reference proteome</keyword>
<dbReference type="InterPro" id="IPR029061">
    <property type="entry name" value="THDP-binding"/>
</dbReference>
<evidence type="ECO:0000259" key="3">
    <source>
        <dbReference type="Pfam" id="PF17147"/>
    </source>
</evidence>
<feature type="domain" description="Pyruvate:ferredoxin oxidoreductase core" evidence="3">
    <location>
        <begin position="262"/>
        <end position="345"/>
    </location>
</feature>
<dbReference type="SUPFAM" id="SSF52922">
    <property type="entry name" value="TK C-terminal domain-like"/>
    <property type="match status" value="1"/>
</dbReference>
<dbReference type="Gene3D" id="3.40.50.970">
    <property type="match status" value="1"/>
</dbReference>
<dbReference type="InterPro" id="IPR052368">
    <property type="entry name" value="2-oxoacid_oxidoreductase"/>
</dbReference>
<dbReference type="InterPro" id="IPR002880">
    <property type="entry name" value="Pyrv_Fd/Flavodoxin_OxRdtase_N"/>
</dbReference>
<evidence type="ECO:0000259" key="2">
    <source>
        <dbReference type="Pfam" id="PF01855"/>
    </source>
</evidence>
<dbReference type="InterPro" id="IPR009014">
    <property type="entry name" value="Transketo_C/PFOR_II"/>
</dbReference>
<feature type="domain" description="Pyruvate flavodoxin/ferredoxin oxidoreductase pyrimidine binding" evidence="2">
    <location>
        <begin position="25"/>
        <end position="183"/>
    </location>
</feature>
<organism evidence="4 5">
    <name type="scientific">Pseudonocardia aurantiaca</name>
    <dbReference type="NCBI Taxonomy" id="75290"/>
    <lineage>
        <taxon>Bacteria</taxon>
        <taxon>Bacillati</taxon>
        <taxon>Actinomycetota</taxon>
        <taxon>Actinomycetes</taxon>
        <taxon>Pseudonocardiales</taxon>
        <taxon>Pseudonocardiaceae</taxon>
        <taxon>Pseudonocardia</taxon>
    </lineage>
</organism>
<accession>A0ABW4FQ98</accession>
<keyword evidence="1" id="KW-0560">Oxidoreductase</keyword>
<reference evidence="5" key="1">
    <citation type="journal article" date="2019" name="Int. J. Syst. Evol. Microbiol.">
        <title>The Global Catalogue of Microorganisms (GCM) 10K type strain sequencing project: providing services to taxonomists for standard genome sequencing and annotation.</title>
        <authorList>
            <consortium name="The Broad Institute Genomics Platform"/>
            <consortium name="The Broad Institute Genome Sequencing Center for Infectious Disease"/>
            <person name="Wu L."/>
            <person name="Ma J."/>
        </authorList>
    </citation>
    <scope>NUCLEOTIDE SEQUENCE [LARGE SCALE GENOMIC DNA]</scope>
    <source>
        <strain evidence="5">JCM 12165</strain>
    </source>
</reference>
<dbReference type="Proteomes" id="UP001597145">
    <property type="component" value="Unassembled WGS sequence"/>
</dbReference>
<dbReference type="Pfam" id="PF01855">
    <property type="entry name" value="POR_N"/>
    <property type="match status" value="1"/>
</dbReference>
<sequence>MTTTTQPADAPTLQLMEGAAAIAESAILAGCRFFAGYPMSPFTPLLEHMAKVMPAAGGTCINCESEIEGVNMTLGAGSTGARAATGSCGQGIALMQEAIAEAALNETPMVVFNLARGQQDYFQATRGGGWGDYRTITLAPKDVPEAVEHTQLLFHLSELYRAPTLLYGDPLIAQTRVGVHLRKIDYGPLPPKDWALDGTSSGTGRSRQIWTWAMGKATDPGLGPDLHWQKIAAKFDHIAELEQRHESRYCPDSRVDPEDDSDTVVVAFGSAAKFVEYVVEELRAEGHRIGWFRPITLWPFPSRALAEATRTARRVLVFELNSGQMLDDVRQYAHDRSAIRFIGGVSIHESGLSYGPMLDAPEIRTRILAALPAENRSGRPSASIANPR</sequence>
<dbReference type="EMBL" id="JBHUCP010000019">
    <property type="protein sequence ID" value="MFD1532701.1"/>
    <property type="molecule type" value="Genomic_DNA"/>
</dbReference>
<evidence type="ECO:0000256" key="1">
    <source>
        <dbReference type="ARBA" id="ARBA00023002"/>
    </source>
</evidence>
<dbReference type="CDD" id="cd07034">
    <property type="entry name" value="TPP_PYR_PFOR_IOR-alpha_like"/>
    <property type="match status" value="1"/>
</dbReference>
<dbReference type="RefSeq" id="WP_343978335.1">
    <property type="nucleotide sequence ID" value="NZ_BAAAJG010000010.1"/>
</dbReference>
<name>A0ABW4FQ98_9PSEU</name>
<dbReference type="Gene3D" id="3.40.50.920">
    <property type="match status" value="1"/>
</dbReference>